<dbReference type="NCBIfam" id="TIGR03033">
    <property type="entry name" value="phage_rel_nuc"/>
    <property type="match status" value="1"/>
</dbReference>
<dbReference type="Proteomes" id="UP001325248">
    <property type="component" value="Chromosome"/>
</dbReference>
<name>A0ABZ0U6P8_9FIRM</name>
<dbReference type="InterPro" id="IPR051703">
    <property type="entry name" value="NF-kappa-B_Signaling_Reg"/>
</dbReference>
<accession>A0ABZ0U6P8</accession>
<dbReference type="Pfam" id="PF09588">
    <property type="entry name" value="YqaJ"/>
    <property type="match status" value="1"/>
</dbReference>
<evidence type="ECO:0000256" key="1">
    <source>
        <dbReference type="ARBA" id="ARBA00022801"/>
    </source>
</evidence>
<dbReference type="PANTHER" id="PTHR46609:SF6">
    <property type="entry name" value="EXONUCLEASE, PHAGE-TYPE_RECB, C-TERMINAL DOMAIN-CONTAINING PROTEIN-RELATED"/>
    <property type="match status" value="1"/>
</dbReference>
<feature type="domain" description="YqaJ viral recombinase" evidence="2">
    <location>
        <begin position="12"/>
        <end position="150"/>
    </location>
</feature>
<evidence type="ECO:0000313" key="4">
    <source>
        <dbReference type="Proteomes" id="UP001325248"/>
    </source>
</evidence>
<keyword evidence="1" id="KW-0378">Hydrolase</keyword>
<dbReference type="Gene3D" id="3.90.320.10">
    <property type="match status" value="1"/>
</dbReference>
<dbReference type="InterPro" id="IPR019080">
    <property type="entry name" value="YqaJ_viral_recombinase"/>
</dbReference>
<reference evidence="3" key="1">
    <citation type="submission" date="2023-10" db="EMBL/GenBank/DDBJ databases">
        <title>Genome sequence of Blautia coccoides DSM 935.</title>
        <authorList>
            <person name="Boeer T."/>
            <person name="Bengelsdorf F.R."/>
            <person name="Daniel R."/>
            <person name="Poehlein A."/>
        </authorList>
    </citation>
    <scope>NUCLEOTIDE SEQUENCE [LARGE SCALE GENOMIC DNA]</scope>
    <source>
        <strain evidence="3">DSM 935</strain>
    </source>
</reference>
<dbReference type="SUPFAM" id="SSF52980">
    <property type="entry name" value="Restriction endonuclease-like"/>
    <property type="match status" value="1"/>
</dbReference>
<dbReference type="InterPro" id="IPR011335">
    <property type="entry name" value="Restrct_endonuc-II-like"/>
</dbReference>
<dbReference type="InterPro" id="IPR017482">
    <property type="entry name" value="Lambda-type_endonuclease"/>
</dbReference>
<gene>
    <name evidence="3" type="ORF">BLCOC_06090</name>
</gene>
<proteinExistence type="predicted"/>
<sequence>MVVDIDKLTREEWLKYRRKGIGGSDVAAIMGISPFATAFDLYNDKIGVKPVIEEGSNNWVALEVGHRLEDLVAKIFSAKTGLEVFPVHKMFRHPKYPFMLADVDYFIRFPDGTFGILECKTCNYNSQDKWADGRIPAHYVYQVRHYLAVMNLNQAYIACLYGNNANEFFIRKIDRDMEEEQEIIEQEEFFWNEYVEKRVEPQLYGKPDLILNSIRRFVGYGDKSLPEQKLTIGSAKKLERYLELSEEKSILEKRKREIESEQRQLSIPFVEELGQGCKAIVEGTDCRYRITYNPMLRTQIAKDDMEKLKIQHPDIFEEYAKTSESRIFRVKKEAA</sequence>
<keyword evidence="4" id="KW-1185">Reference proteome</keyword>
<organism evidence="3 4">
    <name type="scientific">Blautia producta</name>
    <dbReference type="NCBI Taxonomy" id="33035"/>
    <lineage>
        <taxon>Bacteria</taxon>
        <taxon>Bacillati</taxon>
        <taxon>Bacillota</taxon>
        <taxon>Clostridia</taxon>
        <taxon>Lachnospirales</taxon>
        <taxon>Lachnospiraceae</taxon>
        <taxon>Blautia</taxon>
    </lineage>
</organism>
<dbReference type="PANTHER" id="PTHR46609">
    <property type="entry name" value="EXONUCLEASE, PHAGE-TYPE/RECB, C-TERMINAL DOMAIN-CONTAINING PROTEIN"/>
    <property type="match status" value="1"/>
</dbReference>
<evidence type="ECO:0000313" key="3">
    <source>
        <dbReference type="EMBL" id="WPX72273.1"/>
    </source>
</evidence>
<dbReference type="InterPro" id="IPR011604">
    <property type="entry name" value="PDDEXK-like_dom_sf"/>
</dbReference>
<evidence type="ECO:0000259" key="2">
    <source>
        <dbReference type="Pfam" id="PF09588"/>
    </source>
</evidence>
<dbReference type="EMBL" id="CP136422">
    <property type="protein sequence ID" value="WPX72273.1"/>
    <property type="molecule type" value="Genomic_DNA"/>
</dbReference>
<protein>
    <recommendedName>
        <fullName evidence="2">YqaJ viral recombinase domain-containing protein</fullName>
    </recommendedName>
</protein>